<evidence type="ECO:0000313" key="3">
    <source>
        <dbReference type="Proteomes" id="UP001316087"/>
    </source>
</evidence>
<feature type="region of interest" description="Disordered" evidence="1">
    <location>
        <begin position="19"/>
        <end position="59"/>
    </location>
</feature>
<dbReference type="RefSeq" id="WP_241368108.1">
    <property type="nucleotide sequence ID" value="NZ_JAKZFC010000001.1"/>
</dbReference>
<accession>A0ABS9UAS1</accession>
<reference evidence="2 3" key="1">
    <citation type="submission" date="2022-03" db="EMBL/GenBank/DDBJ databases">
        <authorList>
            <person name="Jo J.-H."/>
            <person name="Im W.-T."/>
        </authorList>
    </citation>
    <scope>NUCLEOTIDE SEQUENCE [LARGE SCALE GENOMIC DNA]</scope>
    <source>
        <strain evidence="2 3">MA9</strain>
    </source>
</reference>
<protein>
    <submittedName>
        <fullName evidence="2">Uncharacterized protein</fullName>
    </submittedName>
</protein>
<sequence length="157" mass="17881">MEALIIAIVIGIISSLFKDKNQKQQPNKKPTKQMPPFSSQPAPRKQNTRPDTKRQNRPKTLEDFANEVFGQLNEKTKPVVQKVEPPLEVVLPQEVSVPQVKERPKMAESTRTLKERPIVEKLKQQSEGLQVVPKNNKELMQAFVMAEVLGPPKARRK</sequence>
<feature type="compositionally biased region" description="Basic and acidic residues" evidence="1">
    <location>
        <begin position="48"/>
        <end position="59"/>
    </location>
</feature>
<dbReference type="Proteomes" id="UP001316087">
    <property type="component" value="Unassembled WGS sequence"/>
</dbReference>
<gene>
    <name evidence="2" type="ORF">LZ480_04115</name>
</gene>
<evidence type="ECO:0000313" key="2">
    <source>
        <dbReference type="EMBL" id="MCH7321068.1"/>
    </source>
</evidence>
<evidence type="ECO:0000256" key="1">
    <source>
        <dbReference type="SAM" id="MobiDB-lite"/>
    </source>
</evidence>
<organism evidence="2 3">
    <name type="scientific">Solibacillus palustris</name>
    <dbReference type="NCBI Taxonomy" id="2908203"/>
    <lineage>
        <taxon>Bacteria</taxon>
        <taxon>Bacillati</taxon>
        <taxon>Bacillota</taxon>
        <taxon>Bacilli</taxon>
        <taxon>Bacillales</taxon>
        <taxon>Caryophanaceae</taxon>
        <taxon>Solibacillus</taxon>
    </lineage>
</organism>
<feature type="compositionally biased region" description="Low complexity" evidence="1">
    <location>
        <begin position="23"/>
        <end position="36"/>
    </location>
</feature>
<dbReference type="EMBL" id="JAKZFC010000001">
    <property type="protein sequence ID" value="MCH7321068.1"/>
    <property type="molecule type" value="Genomic_DNA"/>
</dbReference>
<proteinExistence type="predicted"/>
<name>A0ABS9UAS1_9BACL</name>
<keyword evidence="3" id="KW-1185">Reference proteome</keyword>
<comment type="caution">
    <text evidence="2">The sequence shown here is derived from an EMBL/GenBank/DDBJ whole genome shotgun (WGS) entry which is preliminary data.</text>
</comment>